<dbReference type="AlphaFoldDB" id="B4VPK5"/>
<keyword evidence="2" id="KW-1185">Reference proteome</keyword>
<dbReference type="SUPFAM" id="SSF47413">
    <property type="entry name" value="lambda repressor-like DNA-binding domains"/>
    <property type="match status" value="1"/>
</dbReference>
<dbReference type="GO" id="GO:0003677">
    <property type="term" value="F:DNA binding"/>
    <property type="evidence" value="ECO:0007669"/>
    <property type="project" value="InterPro"/>
</dbReference>
<sequence length="174" mass="20024">MIKDEKEYTVTQGLIGEFEKSIAATERDEARKTNDPDGWELMRSSLQSHLDKLKAEIAEYERLTSHDRHSPIVLKLDDLDYFPQVLIKARMAAKLSHQELANLAGLTEEQIKRYEGNDYEDASFLDVRFVIDALDIKIQNGEFLIPLDTLRRTPITKEELLKSQATNREQSSTN</sequence>
<dbReference type="Proteomes" id="UP000003835">
    <property type="component" value="Unassembled WGS sequence"/>
</dbReference>
<reference evidence="1 2" key="1">
    <citation type="submission" date="2008-07" db="EMBL/GenBank/DDBJ databases">
        <authorList>
            <person name="Tandeau de Marsac N."/>
            <person name="Ferriera S."/>
            <person name="Johnson J."/>
            <person name="Kravitz S."/>
            <person name="Beeson K."/>
            <person name="Sutton G."/>
            <person name="Rogers Y.-H."/>
            <person name="Friedman R."/>
            <person name="Frazier M."/>
            <person name="Venter J.C."/>
        </authorList>
    </citation>
    <scope>NUCLEOTIDE SEQUENCE [LARGE SCALE GENOMIC DNA]</scope>
    <source>
        <strain evidence="1 2">PCC 7420</strain>
    </source>
</reference>
<dbReference type="eggNOG" id="COG1396">
    <property type="taxonomic scope" value="Bacteria"/>
</dbReference>
<gene>
    <name evidence="1" type="ORF">MC7420_5430</name>
</gene>
<dbReference type="EMBL" id="DS989847">
    <property type="protein sequence ID" value="EDX75996.1"/>
    <property type="molecule type" value="Genomic_DNA"/>
</dbReference>
<name>B4VPK5_9CYAN</name>
<evidence type="ECO:0000313" key="2">
    <source>
        <dbReference type="Proteomes" id="UP000003835"/>
    </source>
</evidence>
<dbReference type="InterPro" id="IPR010982">
    <property type="entry name" value="Lambda_DNA-bd_dom_sf"/>
</dbReference>
<protein>
    <submittedName>
        <fullName evidence="1">Uncharacterized protein</fullName>
    </submittedName>
</protein>
<dbReference type="STRING" id="118168.MC7420_5430"/>
<proteinExistence type="predicted"/>
<dbReference type="OrthoDB" id="458956at2"/>
<accession>B4VPK5</accession>
<evidence type="ECO:0000313" key="1">
    <source>
        <dbReference type="EMBL" id="EDX75996.1"/>
    </source>
</evidence>
<organism evidence="1 2">
    <name type="scientific">Coleofasciculus chthonoplastes PCC 7420</name>
    <dbReference type="NCBI Taxonomy" id="118168"/>
    <lineage>
        <taxon>Bacteria</taxon>
        <taxon>Bacillati</taxon>
        <taxon>Cyanobacteriota</taxon>
        <taxon>Cyanophyceae</taxon>
        <taxon>Coleofasciculales</taxon>
        <taxon>Coleofasciculaceae</taxon>
        <taxon>Coleofasciculus</taxon>
    </lineage>
</organism>
<dbReference type="HOGENOM" id="CLU_131393_0_0_3"/>
<dbReference type="RefSeq" id="WP_006100479.1">
    <property type="nucleotide sequence ID" value="NZ_DS989847.1"/>
</dbReference>
<dbReference type="Gene3D" id="1.10.260.40">
    <property type="entry name" value="lambda repressor-like DNA-binding domains"/>
    <property type="match status" value="1"/>
</dbReference>